<proteinExistence type="predicted"/>
<dbReference type="Proteomes" id="UP001321475">
    <property type="component" value="Chromosome"/>
</dbReference>
<keyword evidence="3" id="KW-1185">Reference proteome</keyword>
<accession>A0ABN6XB65</accession>
<organism evidence="2 3">
    <name type="scientific">Paraoerskovia sediminicola</name>
    <dbReference type="NCBI Taxonomy" id="1138587"/>
    <lineage>
        <taxon>Bacteria</taxon>
        <taxon>Bacillati</taxon>
        <taxon>Actinomycetota</taxon>
        <taxon>Actinomycetes</taxon>
        <taxon>Micrococcales</taxon>
        <taxon>Cellulomonadaceae</taxon>
        <taxon>Paraoerskovia</taxon>
    </lineage>
</organism>
<reference evidence="3" key="1">
    <citation type="journal article" date="2019" name="Int. J. Syst. Evol. Microbiol.">
        <title>The Global Catalogue of Microorganisms (GCM) 10K type strain sequencing project: providing services to taxonomists for standard genome sequencing and annotation.</title>
        <authorList>
            <consortium name="The Broad Institute Genomics Platform"/>
            <consortium name="The Broad Institute Genome Sequencing Center for Infectious Disease"/>
            <person name="Wu L."/>
            <person name="Ma J."/>
        </authorList>
    </citation>
    <scope>NUCLEOTIDE SEQUENCE [LARGE SCALE GENOMIC DNA]</scope>
    <source>
        <strain evidence="3">NBRC 108565</strain>
    </source>
</reference>
<evidence type="ECO:0000256" key="1">
    <source>
        <dbReference type="SAM" id="MobiDB-lite"/>
    </source>
</evidence>
<evidence type="ECO:0000313" key="2">
    <source>
        <dbReference type="EMBL" id="BDZ42074.1"/>
    </source>
</evidence>
<feature type="region of interest" description="Disordered" evidence="1">
    <location>
        <begin position="1"/>
        <end position="23"/>
    </location>
</feature>
<dbReference type="EMBL" id="AP027729">
    <property type="protein sequence ID" value="BDZ42074.1"/>
    <property type="molecule type" value="Genomic_DNA"/>
</dbReference>
<name>A0ABN6XB65_9CELL</name>
<protein>
    <submittedName>
        <fullName evidence="2">Uncharacterized protein</fullName>
    </submittedName>
</protein>
<sequence length="230" mass="21856">MPGAWAEVAEDGSSSSPLPAATADTLDTRLRAARAAVSAAAAAFAAPPRTPDVDPGVPDSELSLEVCPVGGSVEFFAPVSLDSAALAPADDGAAGRAALPPWAAGLPPAGWPPAGFAPVGADLTGANDGMALTGPAGDPAGLPPVPDVPFVPDDPFAPEAFAPEAGGAGGGGTAVEPLAGELLRACAPLSFALIVYASSVVPAGSSAAAAVSLGSALTSSSLTLSPSAAS</sequence>
<evidence type="ECO:0000313" key="3">
    <source>
        <dbReference type="Proteomes" id="UP001321475"/>
    </source>
</evidence>
<gene>
    <name evidence="2" type="ORF">GCM10025865_13730</name>
</gene>
<dbReference type="RefSeq" id="WP_286219110.1">
    <property type="nucleotide sequence ID" value="NZ_AP027729.1"/>
</dbReference>